<dbReference type="EMBL" id="VDCQ01000021">
    <property type="protein sequence ID" value="TNJ65219.1"/>
    <property type="molecule type" value="Genomic_DNA"/>
</dbReference>
<protein>
    <submittedName>
        <fullName evidence="1">Exo-alpha-sialidase</fullName>
    </submittedName>
</protein>
<proteinExistence type="predicted"/>
<dbReference type="CDD" id="cd15482">
    <property type="entry name" value="Sialidase_non-viral"/>
    <property type="match status" value="1"/>
</dbReference>
<gene>
    <name evidence="1" type="ORF">FE784_16615</name>
</gene>
<reference evidence="1 2" key="1">
    <citation type="submission" date="2019-05" db="EMBL/GenBank/DDBJ databases">
        <title>We sequenced the genome of Paenibacillus hemerocallicola KCTC 33185 for further insight into its adaptation and study the phylogeny of Paenibacillus.</title>
        <authorList>
            <person name="Narsing Rao M.P."/>
        </authorList>
    </citation>
    <scope>NUCLEOTIDE SEQUENCE [LARGE SCALE GENOMIC DNA]</scope>
    <source>
        <strain evidence="1 2">KCTC 33185</strain>
    </source>
</reference>
<dbReference type="OrthoDB" id="3698617at2"/>
<organism evidence="1 2">
    <name type="scientific">Paenibacillus hemerocallicola</name>
    <dbReference type="NCBI Taxonomy" id="1172614"/>
    <lineage>
        <taxon>Bacteria</taxon>
        <taxon>Bacillati</taxon>
        <taxon>Bacillota</taxon>
        <taxon>Bacilli</taxon>
        <taxon>Bacillales</taxon>
        <taxon>Paenibacillaceae</taxon>
        <taxon>Paenibacillus</taxon>
    </lineage>
</organism>
<evidence type="ECO:0000313" key="1">
    <source>
        <dbReference type="EMBL" id="TNJ65219.1"/>
    </source>
</evidence>
<dbReference type="Proteomes" id="UP000307943">
    <property type="component" value="Unassembled WGS sequence"/>
</dbReference>
<accession>A0A5C4T9Z4</accession>
<dbReference type="Gene3D" id="2.120.10.10">
    <property type="match status" value="1"/>
</dbReference>
<comment type="caution">
    <text evidence="1">The sequence shown here is derived from an EMBL/GenBank/DDBJ whole genome shotgun (WGS) entry which is preliminary data.</text>
</comment>
<keyword evidence="2" id="KW-1185">Reference proteome</keyword>
<evidence type="ECO:0000313" key="2">
    <source>
        <dbReference type="Proteomes" id="UP000307943"/>
    </source>
</evidence>
<dbReference type="InterPro" id="IPR036278">
    <property type="entry name" value="Sialidase_sf"/>
</dbReference>
<dbReference type="AlphaFoldDB" id="A0A5C4T9Z4"/>
<dbReference type="RefSeq" id="WP_139603343.1">
    <property type="nucleotide sequence ID" value="NZ_VDCQ01000021.1"/>
</dbReference>
<sequence length="417" mass="46806">MANVRPLADSYLTIFESPAPATTFVGSPGITRLPGGRIVATMDLGNRWADWKYTRPKDLSKMGKVFVSDDHGKSFVLKAEYPFFHARPFVAGKSLYVLGHCQDLMVMRSDDDGETWSEAYALTEGQKWHQAPCNVHYANGNVYLVMERMVYTDFKGWGVGALAPVLMRGAESADLTRRDSWTFASELAFRDALDARELDYFGAPFFPTYSTEHAPASEGRMAAPVGWLETNVVQFVDPNHYWHDPAGRTFHLWMRANTGGTGYAAIAKVVENEDGTMTTGLETVPSGKRVVFVPCPGGQMKFHILYDEKTKLYWLLSSQARDSMTRAERLPPDRYGLPNNERDRLQLHFSTNCIDWCFAGLVSAGRFAKESRQYGSMTIDGDDLHIVSRSGGEHSSSAHDAYKLTFHTIRNFRDLAY</sequence>
<dbReference type="SUPFAM" id="SSF50939">
    <property type="entry name" value="Sialidases"/>
    <property type="match status" value="1"/>
</dbReference>
<name>A0A5C4T9Z4_9BACL</name>